<dbReference type="PANTHER" id="PTHR31719">
    <property type="entry name" value="NAC TRANSCRIPTION FACTOR 56"/>
    <property type="match status" value="1"/>
</dbReference>
<sequence>MAGPSIPYGYRFDPNDEELMGYLKKKIFNENTHDVIPEANIYDVKPDDLPFDSFRYAVESIWYFYTIKPNSLPMTGDGYWSPIAEVDIRGQVKGFKKELVYYQHPRQMTCWYMHEYRLHPDILAGVALDAHQKAEVISFLISSRFT</sequence>
<dbReference type="SUPFAM" id="SSF101941">
    <property type="entry name" value="NAC domain"/>
    <property type="match status" value="1"/>
</dbReference>
<accession>A0ABD2Y789</accession>
<dbReference type="Gene3D" id="2.170.150.80">
    <property type="entry name" value="NAC domain"/>
    <property type="match status" value="1"/>
</dbReference>
<reference evidence="6 7" key="1">
    <citation type="submission" date="2024-11" db="EMBL/GenBank/DDBJ databases">
        <title>A near-complete genome assembly of Cinchona calisaya.</title>
        <authorList>
            <person name="Lian D.C."/>
            <person name="Zhao X.W."/>
            <person name="Wei L."/>
        </authorList>
    </citation>
    <scope>NUCLEOTIDE SEQUENCE [LARGE SCALE GENOMIC DNA]</scope>
    <source>
        <tissue evidence="6">Nenye</tissue>
    </source>
</reference>
<feature type="domain" description="NAC" evidence="5">
    <location>
        <begin position="6"/>
        <end position="143"/>
    </location>
</feature>
<dbReference type="InterPro" id="IPR036093">
    <property type="entry name" value="NAC_dom_sf"/>
</dbReference>
<keyword evidence="2" id="KW-0238">DNA-binding</keyword>
<evidence type="ECO:0000256" key="1">
    <source>
        <dbReference type="ARBA" id="ARBA00023015"/>
    </source>
</evidence>
<evidence type="ECO:0000256" key="4">
    <source>
        <dbReference type="ARBA" id="ARBA00023242"/>
    </source>
</evidence>
<dbReference type="InterPro" id="IPR003441">
    <property type="entry name" value="NAC-dom"/>
</dbReference>
<evidence type="ECO:0000313" key="7">
    <source>
        <dbReference type="Proteomes" id="UP001630127"/>
    </source>
</evidence>
<keyword evidence="7" id="KW-1185">Reference proteome</keyword>
<organism evidence="6 7">
    <name type="scientific">Cinchona calisaya</name>
    <dbReference type="NCBI Taxonomy" id="153742"/>
    <lineage>
        <taxon>Eukaryota</taxon>
        <taxon>Viridiplantae</taxon>
        <taxon>Streptophyta</taxon>
        <taxon>Embryophyta</taxon>
        <taxon>Tracheophyta</taxon>
        <taxon>Spermatophyta</taxon>
        <taxon>Magnoliopsida</taxon>
        <taxon>eudicotyledons</taxon>
        <taxon>Gunneridae</taxon>
        <taxon>Pentapetalae</taxon>
        <taxon>asterids</taxon>
        <taxon>lamiids</taxon>
        <taxon>Gentianales</taxon>
        <taxon>Rubiaceae</taxon>
        <taxon>Cinchonoideae</taxon>
        <taxon>Cinchoneae</taxon>
        <taxon>Cinchona</taxon>
    </lineage>
</organism>
<dbReference type="GO" id="GO:0003677">
    <property type="term" value="F:DNA binding"/>
    <property type="evidence" value="ECO:0007669"/>
    <property type="project" value="UniProtKB-KW"/>
</dbReference>
<dbReference type="Pfam" id="PF02365">
    <property type="entry name" value="NAM"/>
    <property type="match status" value="1"/>
</dbReference>
<evidence type="ECO:0000256" key="3">
    <source>
        <dbReference type="ARBA" id="ARBA00023163"/>
    </source>
</evidence>
<keyword evidence="3" id="KW-0804">Transcription</keyword>
<dbReference type="PROSITE" id="PS51005">
    <property type="entry name" value="NAC"/>
    <property type="match status" value="1"/>
</dbReference>
<protein>
    <recommendedName>
        <fullName evidence="5">NAC domain-containing protein</fullName>
    </recommendedName>
</protein>
<dbReference type="AlphaFoldDB" id="A0ABD2Y789"/>
<comment type="caution">
    <text evidence="6">The sequence shown here is derived from an EMBL/GenBank/DDBJ whole genome shotgun (WGS) entry which is preliminary data.</text>
</comment>
<evidence type="ECO:0000256" key="2">
    <source>
        <dbReference type="ARBA" id="ARBA00023125"/>
    </source>
</evidence>
<keyword evidence="4" id="KW-0539">Nucleus</keyword>
<dbReference type="EMBL" id="JBJUIK010000015">
    <property type="protein sequence ID" value="KAL3502297.1"/>
    <property type="molecule type" value="Genomic_DNA"/>
</dbReference>
<proteinExistence type="predicted"/>
<name>A0ABD2Y789_9GENT</name>
<dbReference type="Proteomes" id="UP001630127">
    <property type="component" value="Unassembled WGS sequence"/>
</dbReference>
<dbReference type="PANTHER" id="PTHR31719:SF179">
    <property type="entry name" value="OS08G0148400 PROTEIN"/>
    <property type="match status" value="1"/>
</dbReference>
<keyword evidence="1" id="KW-0805">Transcription regulation</keyword>
<evidence type="ECO:0000313" key="6">
    <source>
        <dbReference type="EMBL" id="KAL3502297.1"/>
    </source>
</evidence>
<gene>
    <name evidence="6" type="ORF">ACH5RR_036746</name>
</gene>
<evidence type="ECO:0000259" key="5">
    <source>
        <dbReference type="PROSITE" id="PS51005"/>
    </source>
</evidence>